<accession>A0AAX2ZL55</accession>
<evidence type="ECO:0000256" key="2">
    <source>
        <dbReference type="ARBA" id="ARBA00022840"/>
    </source>
</evidence>
<protein>
    <submittedName>
        <fullName evidence="4">ABC transporter ATP-binding protein</fullName>
    </submittedName>
</protein>
<gene>
    <name evidence="4" type="ORF">JW646_05100</name>
</gene>
<dbReference type="SUPFAM" id="SSF52540">
    <property type="entry name" value="P-loop containing nucleoside triphosphate hydrolases"/>
    <property type="match status" value="1"/>
</dbReference>
<dbReference type="CDD" id="cd03230">
    <property type="entry name" value="ABC_DR_subfamily_A"/>
    <property type="match status" value="1"/>
</dbReference>
<keyword evidence="1" id="KW-0547">Nucleotide-binding</keyword>
<keyword evidence="2 4" id="KW-0067">ATP-binding</keyword>
<feature type="domain" description="ABC transporter" evidence="3">
    <location>
        <begin position="7"/>
        <end position="234"/>
    </location>
</feature>
<dbReference type="PROSITE" id="PS50893">
    <property type="entry name" value="ABC_TRANSPORTER_2"/>
    <property type="match status" value="1"/>
</dbReference>
<dbReference type="SMART" id="SM00382">
    <property type="entry name" value="AAA"/>
    <property type="match status" value="1"/>
</dbReference>
<dbReference type="Proteomes" id="UP001198983">
    <property type="component" value="Chromosome"/>
</dbReference>
<dbReference type="Pfam" id="PF00005">
    <property type="entry name" value="ABC_tran"/>
    <property type="match status" value="1"/>
</dbReference>
<dbReference type="PANTHER" id="PTHR43038">
    <property type="entry name" value="ATP-BINDING CASSETTE, SUB-FAMILY H, MEMBER 1"/>
    <property type="match status" value="1"/>
</dbReference>
<name>A0AAX2ZL55_9FIRM</name>
<sequence>MGDNYCIKIKNINKSYKKQKVLKDVSFHIEKGEIFCLLGPSGAGKTTLIRLIMGMEKNDKGDILIFNKKVPNPETIESIGYTAQADALYTDLSAEENMRFYCRLYKVPKKERKNRIEKCLGIVNLNADAKKIVSNFSGGMKRRLSLAISLIHNPQILILDEPTVGMDPLLRKQIWQELYRLKENGVTILITTHVMDEASYCDRLALLRNGRCICVGKPENIINENECNTLEEVFLKLGGDVYED</sequence>
<evidence type="ECO:0000313" key="4">
    <source>
        <dbReference type="EMBL" id="UEL48829.1"/>
    </source>
</evidence>
<evidence type="ECO:0000313" key="5">
    <source>
        <dbReference type="Proteomes" id="UP001198983"/>
    </source>
</evidence>
<dbReference type="PROSITE" id="PS00211">
    <property type="entry name" value="ABC_TRANSPORTER_1"/>
    <property type="match status" value="1"/>
</dbReference>
<dbReference type="Gene3D" id="3.40.50.300">
    <property type="entry name" value="P-loop containing nucleotide triphosphate hydrolases"/>
    <property type="match status" value="1"/>
</dbReference>
<proteinExistence type="predicted"/>
<organism evidence="4 5">
    <name type="scientific">Terrisporobacter hibernicus</name>
    <dbReference type="NCBI Taxonomy" id="2813371"/>
    <lineage>
        <taxon>Bacteria</taxon>
        <taxon>Bacillati</taxon>
        <taxon>Bacillota</taxon>
        <taxon>Clostridia</taxon>
        <taxon>Peptostreptococcales</taxon>
        <taxon>Peptostreptococcaceae</taxon>
        <taxon>Terrisporobacter</taxon>
    </lineage>
</organism>
<dbReference type="PANTHER" id="PTHR43038:SF3">
    <property type="entry name" value="ABC TRANSPORTER G FAMILY MEMBER 20 ISOFORM X1"/>
    <property type="match status" value="1"/>
</dbReference>
<dbReference type="KEGG" id="tem:JW646_05100"/>
<reference evidence="4 5" key="1">
    <citation type="journal article" date="2023" name="Int. J. Syst. Evol. Microbiol.">
        <title>Terrisporobacter hibernicus sp. nov., isolated from bovine faeces in Northern Ireland.</title>
        <authorList>
            <person name="Mitchell M."/>
            <person name="Nguyen S.V."/>
            <person name="Connor M."/>
            <person name="Fairley D.J."/>
            <person name="Donoghue O."/>
            <person name="Marshall H."/>
            <person name="Koolman L."/>
            <person name="McMullan G."/>
            <person name="Schaffer K.E."/>
            <person name="McGrath J.W."/>
            <person name="Fanning S."/>
        </authorList>
    </citation>
    <scope>NUCLEOTIDE SEQUENCE [LARGE SCALE GENOMIC DNA]</scope>
    <source>
        <strain evidence="4 5">MCA3</strain>
    </source>
</reference>
<evidence type="ECO:0000259" key="3">
    <source>
        <dbReference type="PROSITE" id="PS50893"/>
    </source>
</evidence>
<evidence type="ECO:0000256" key="1">
    <source>
        <dbReference type="ARBA" id="ARBA00022741"/>
    </source>
</evidence>
<dbReference type="GO" id="GO:0016887">
    <property type="term" value="F:ATP hydrolysis activity"/>
    <property type="evidence" value="ECO:0007669"/>
    <property type="project" value="InterPro"/>
</dbReference>
<dbReference type="AlphaFoldDB" id="A0AAX2ZL55"/>
<dbReference type="GO" id="GO:0005524">
    <property type="term" value="F:ATP binding"/>
    <property type="evidence" value="ECO:0007669"/>
    <property type="project" value="UniProtKB-KW"/>
</dbReference>
<dbReference type="InterPro" id="IPR003439">
    <property type="entry name" value="ABC_transporter-like_ATP-bd"/>
</dbReference>
<dbReference type="InterPro" id="IPR017871">
    <property type="entry name" value="ABC_transporter-like_CS"/>
</dbReference>
<dbReference type="RefSeq" id="WP_228416820.1">
    <property type="nucleotide sequence ID" value="NZ_CP081135.1"/>
</dbReference>
<dbReference type="InterPro" id="IPR003593">
    <property type="entry name" value="AAA+_ATPase"/>
</dbReference>
<keyword evidence="5" id="KW-1185">Reference proteome</keyword>
<dbReference type="EMBL" id="CP081135">
    <property type="protein sequence ID" value="UEL48829.1"/>
    <property type="molecule type" value="Genomic_DNA"/>
</dbReference>
<dbReference type="InterPro" id="IPR027417">
    <property type="entry name" value="P-loop_NTPase"/>
</dbReference>